<dbReference type="Pfam" id="PF00501">
    <property type="entry name" value="AMP-binding"/>
    <property type="match status" value="1"/>
</dbReference>
<reference evidence="3 4" key="1">
    <citation type="journal article" date="2020" name="Int. J. Syst. Evol. Microbiol.">
        <title>Reclassification of Streptomyces castelarensis and Streptomyces sporoclivatus as later heterotypic synonyms of Streptomyces antimycoticus.</title>
        <authorList>
            <person name="Komaki H."/>
            <person name="Tamura T."/>
        </authorList>
    </citation>
    <scope>NUCLEOTIDE SEQUENCE [LARGE SCALE GENOMIC DNA]</scope>
    <source>
        <strain evidence="3 4">NBRC 13459</strain>
    </source>
</reference>
<evidence type="ECO:0000256" key="1">
    <source>
        <dbReference type="SAM" id="MobiDB-lite"/>
    </source>
</evidence>
<evidence type="ECO:0000313" key="3">
    <source>
        <dbReference type="EMBL" id="GDY53916.1"/>
    </source>
</evidence>
<feature type="compositionally biased region" description="Pro residues" evidence="1">
    <location>
        <begin position="91"/>
        <end position="102"/>
    </location>
</feature>
<keyword evidence="4" id="KW-1185">Reference proteome</keyword>
<evidence type="ECO:0000259" key="2">
    <source>
        <dbReference type="Pfam" id="PF00501"/>
    </source>
</evidence>
<feature type="region of interest" description="Disordered" evidence="1">
    <location>
        <begin position="91"/>
        <end position="114"/>
    </location>
</feature>
<dbReference type="InterPro" id="IPR042099">
    <property type="entry name" value="ANL_N_sf"/>
</dbReference>
<name>A0A4D4L417_STRVO</name>
<proteinExistence type="predicted"/>
<accession>A0A4D4L417</accession>
<gene>
    <name evidence="3" type="ORF">SVIO_045390</name>
</gene>
<dbReference type="AlphaFoldDB" id="A0A4D4L417"/>
<dbReference type="EMBL" id="BJHW01000001">
    <property type="protein sequence ID" value="GDY53916.1"/>
    <property type="molecule type" value="Genomic_DNA"/>
</dbReference>
<comment type="caution">
    <text evidence="3">The sequence shown here is derived from an EMBL/GenBank/DDBJ whole genome shotgun (WGS) entry which is preliminary data.</text>
</comment>
<dbReference type="Proteomes" id="UP000301309">
    <property type="component" value="Unassembled WGS sequence"/>
</dbReference>
<dbReference type="Gene3D" id="3.40.50.12780">
    <property type="entry name" value="N-terminal domain of ligase-like"/>
    <property type="match status" value="1"/>
</dbReference>
<organism evidence="3 4">
    <name type="scientific">Streptomyces violaceusniger</name>
    <dbReference type="NCBI Taxonomy" id="68280"/>
    <lineage>
        <taxon>Bacteria</taxon>
        <taxon>Bacillati</taxon>
        <taxon>Actinomycetota</taxon>
        <taxon>Actinomycetes</taxon>
        <taxon>Kitasatosporales</taxon>
        <taxon>Streptomycetaceae</taxon>
        <taxon>Streptomyces</taxon>
        <taxon>Streptomyces violaceusniger group</taxon>
    </lineage>
</organism>
<evidence type="ECO:0000313" key="4">
    <source>
        <dbReference type="Proteomes" id="UP000301309"/>
    </source>
</evidence>
<sequence>MPRHANLAEALKERALQRPDATALAHPAADGTEHRVSYAALDARADAVAAWLRARDAAGRRVLLAMDPGPCAAVALLGCLYAGPWRCPCPRRPPPGPMPSAPPRSSGTPPWTSS</sequence>
<protein>
    <recommendedName>
        <fullName evidence="2">AMP-dependent synthetase/ligase domain-containing protein</fullName>
    </recommendedName>
</protein>
<dbReference type="SUPFAM" id="SSF56801">
    <property type="entry name" value="Acetyl-CoA synthetase-like"/>
    <property type="match status" value="1"/>
</dbReference>
<feature type="domain" description="AMP-dependent synthetase/ligase" evidence="2">
    <location>
        <begin position="12"/>
        <end position="85"/>
    </location>
</feature>
<dbReference type="InterPro" id="IPR000873">
    <property type="entry name" value="AMP-dep_synth/lig_dom"/>
</dbReference>